<keyword evidence="1" id="KW-0732">Signal</keyword>
<gene>
    <name evidence="2" type="ORF">PMEL_200548</name>
</gene>
<feature type="chain" id="PRO_5011970413" description="Lipoprotein" evidence="1">
    <location>
        <begin position="18"/>
        <end position="320"/>
    </location>
</feature>
<dbReference type="AlphaFoldDB" id="A0A250KK33"/>
<reference evidence="2 3" key="1">
    <citation type="submission" date="2017-05" db="EMBL/GenBank/DDBJ databases">
        <title>whole genome sequence of Prevotella melaninogenica GAI 07411.</title>
        <authorList>
            <person name="Kondo Y."/>
            <person name="Hoshino T."/>
        </authorList>
    </citation>
    <scope>NUCLEOTIDE SEQUENCE [LARGE SCALE GENOMIC DNA]</scope>
    <source>
        <strain evidence="2 3">GAI 07411</strain>
    </source>
</reference>
<dbReference type="PROSITE" id="PS51257">
    <property type="entry name" value="PROKAR_LIPOPROTEIN"/>
    <property type="match status" value="1"/>
</dbReference>
<feature type="signal peptide" evidence="1">
    <location>
        <begin position="1"/>
        <end position="17"/>
    </location>
</feature>
<proteinExistence type="predicted"/>
<evidence type="ECO:0000313" key="2">
    <source>
        <dbReference type="EMBL" id="BBA30021.1"/>
    </source>
</evidence>
<dbReference type="Proteomes" id="UP000267517">
    <property type="component" value="Chromosome II"/>
</dbReference>
<dbReference type="OrthoDB" id="8605367at2"/>
<evidence type="ECO:0008006" key="4">
    <source>
        <dbReference type="Google" id="ProtNLM"/>
    </source>
</evidence>
<accession>A0A250KK33</accession>
<dbReference type="RefSeq" id="WP_120175106.1">
    <property type="nucleotide sequence ID" value="NZ_AP018050.1"/>
</dbReference>
<organism evidence="2 3">
    <name type="scientific">Prevotella melaninogenica</name>
    <dbReference type="NCBI Taxonomy" id="28132"/>
    <lineage>
        <taxon>Bacteria</taxon>
        <taxon>Pseudomonadati</taxon>
        <taxon>Bacteroidota</taxon>
        <taxon>Bacteroidia</taxon>
        <taxon>Bacteroidales</taxon>
        <taxon>Prevotellaceae</taxon>
        <taxon>Prevotella</taxon>
    </lineage>
</organism>
<dbReference type="EMBL" id="AP018050">
    <property type="protein sequence ID" value="BBA30021.1"/>
    <property type="molecule type" value="Genomic_DNA"/>
</dbReference>
<protein>
    <recommendedName>
        <fullName evidence="4">Lipoprotein</fullName>
    </recommendedName>
</protein>
<evidence type="ECO:0000313" key="3">
    <source>
        <dbReference type="Proteomes" id="UP000267517"/>
    </source>
</evidence>
<sequence length="320" mass="37683">MKRIIYLFLLGIVLLTACQNSPSKQTDKDGQNIDSTKQEINIDSIQQKAKVDSVKQILAKTTDPLKRIKLHQQIIDIQFKGASPEERCRIFDEFSTEVQKELNKINDRESHFLGHYFEYKIDSMGNEIVPHDSIKKKELFYKNAGIEIVDLGEGIVEMNLQTKTYIQYVKLLPKYYQDYWYLIKDAENIAPDAVLVISWRRLGNLLARHEAYVKTYPTKKEFFCRLQDDYIFLQSAYLFGVDNTPVYYENIDKEVKEEWKRFMKAYPDSPTVPFIKDMLRMKSQEDRDAIMQKLTKFQESSDYPLLKPCPGKIRAYSEEF</sequence>
<evidence type="ECO:0000256" key="1">
    <source>
        <dbReference type="SAM" id="SignalP"/>
    </source>
</evidence>
<name>A0A250KK33_9BACT</name>